<reference evidence="4" key="1">
    <citation type="submission" date="2021-08" db="EMBL/GenBank/DDBJ databases">
        <authorList>
            <person name="Misof B."/>
            <person name="Oliver O."/>
            <person name="Podsiadlowski L."/>
            <person name="Donath A."/>
            <person name="Peters R."/>
            <person name="Mayer C."/>
            <person name="Rust J."/>
            <person name="Gunkel S."/>
            <person name="Lesny P."/>
            <person name="Martin S."/>
            <person name="Oeyen J.P."/>
            <person name="Petersen M."/>
            <person name="Panagiotis P."/>
            <person name="Wilbrandt J."/>
            <person name="Tanja T."/>
        </authorList>
    </citation>
    <scope>NUCLEOTIDE SEQUENCE</scope>
    <source>
        <strain evidence="4">GBR_01_08_01A</strain>
        <tissue evidence="4">Thorax + abdomen</tissue>
    </source>
</reference>
<comment type="similarity">
    <text evidence="1">Belongs to the DCC1 family.</text>
</comment>
<evidence type="ECO:0000256" key="2">
    <source>
        <dbReference type="ARBA" id="ARBA00017682"/>
    </source>
</evidence>
<dbReference type="GO" id="GO:0034088">
    <property type="term" value="P:maintenance of mitotic sister chromatid cohesion"/>
    <property type="evidence" value="ECO:0007669"/>
    <property type="project" value="TreeGrafter"/>
</dbReference>
<accession>A0AAD9RC76</accession>
<keyword evidence="3" id="KW-0235">DNA replication</keyword>
<dbReference type="AlphaFoldDB" id="A0AAD9RC76"/>
<proteinExistence type="inferred from homology"/>
<reference evidence="4" key="2">
    <citation type="journal article" date="2023" name="Commun. Biol.">
        <title>Intrasexual cuticular hydrocarbon dimorphism in a wasp sheds light on hydrocarbon biosynthesis genes in Hymenoptera.</title>
        <authorList>
            <person name="Moris V.C."/>
            <person name="Podsiadlowski L."/>
            <person name="Martin S."/>
            <person name="Oeyen J.P."/>
            <person name="Donath A."/>
            <person name="Petersen M."/>
            <person name="Wilbrandt J."/>
            <person name="Misof B."/>
            <person name="Liedtke D."/>
            <person name="Thamm M."/>
            <person name="Scheiner R."/>
            <person name="Schmitt T."/>
            <person name="Niehuis O."/>
        </authorList>
    </citation>
    <scope>NUCLEOTIDE SEQUENCE</scope>
    <source>
        <strain evidence="4">GBR_01_08_01A</strain>
    </source>
</reference>
<sequence>MDDSKSTNYVRTVEHVQETLKLAAIDESNLTGISQILYPTEDTYSDHSIKLLELDEQLLEIVNKGDCLAFKGRKDECAVLCTKNQTYEIKEAETSNSLLLISDLSLGPETKNPERSNRLVKRCCVKGIFHTYYEVLECKPHVDKILAILEPSCYNGKEYESTVDLTTLYDWDKLQNEVQASEDELKQALSDHLVVTIDGYLRLVSFEAEARYVTYMLDLFNDYSWEIDEVDKETTCDSLKELIPESLFQALFDRYTILSEKVKEDSTPLYRYNEEKICKLLAKVLISALPTNKYEDFMESWKIGVPEKITPKEEYLRGIALVIYNKNNMQREVVSFPEENLPKNLHDRLTEIFKAKEKWTFEDITPYVLCFTTSKLNVNGLLTKYARCSMHNGVKYYSSKHGK</sequence>
<comment type="caution">
    <text evidence="4">The sequence shown here is derived from an EMBL/GenBank/DDBJ whole genome shotgun (WGS) entry which is preliminary data.</text>
</comment>
<dbReference type="GO" id="GO:0000785">
    <property type="term" value="C:chromatin"/>
    <property type="evidence" value="ECO:0007669"/>
    <property type="project" value="TreeGrafter"/>
</dbReference>
<keyword evidence="5" id="KW-1185">Reference proteome</keyword>
<gene>
    <name evidence="4" type="ORF">KPH14_011974</name>
</gene>
<dbReference type="InterPro" id="IPR019128">
    <property type="entry name" value="Dcc1"/>
</dbReference>
<evidence type="ECO:0000256" key="3">
    <source>
        <dbReference type="ARBA" id="ARBA00022705"/>
    </source>
</evidence>
<evidence type="ECO:0000256" key="1">
    <source>
        <dbReference type="ARBA" id="ARBA00007017"/>
    </source>
</evidence>
<dbReference type="PANTHER" id="PTHR13395">
    <property type="entry name" value="SISTER CHROMATID COHESION PROTEIN DCC1-RELATED"/>
    <property type="match status" value="1"/>
</dbReference>
<evidence type="ECO:0000313" key="5">
    <source>
        <dbReference type="Proteomes" id="UP001258017"/>
    </source>
</evidence>
<organism evidence="4 5">
    <name type="scientific">Odynerus spinipes</name>
    <dbReference type="NCBI Taxonomy" id="1348599"/>
    <lineage>
        <taxon>Eukaryota</taxon>
        <taxon>Metazoa</taxon>
        <taxon>Ecdysozoa</taxon>
        <taxon>Arthropoda</taxon>
        <taxon>Hexapoda</taxon>
        <taxon>Insecta</taxon>
        <taxon>Pterygota</taxon>
        <taxon>Neoptera</taxon>
        <taxon>Endopterygota</taxon>
        <taxon>Hymenoptera</taxon>
        <taxon>Apocrita</taxon>
        <taxon>Aculeata</taxon>
        <taxon>Vespoidea</taxon>
        <taxon>Vespidae</taxon>
        <taxon>Eumeninae</taxon>
        <taxon>Odynerus</taxon>
    </lineage>
</organism>
<evidence type="ECO:0000313" key="4">
    <source>
        <dbReference type="EMBL" id="KAK2577012.1"/>
    </source>
</evidence>
<dbReference type="PANTHER" id="PTHR13395:SF6">
    <property type="entry name" value="SISTER CHROMATID COHESION PROTEIN DCC1"/>
    <property type="match status" value="1"/>
</dbReference>
<dbReference type="GO" id="GO:0000775">
    <property type="term" value="C:chromosome, centromeric region"/>
    <property type="evidence" value="ECO:0007669"/>
    <property type="project" value="TreeGrafter"/>
</dbReference>
<dbReference type="GO" id="GO:0006260">
    <property type="term" value="P:DNA replication"/>
    <property type="evidence" value="ECO:0007669"/>
    <property type="project" value="UniProtKB-KW"/>
</dbReference>
<name>A0AAD9RC76_9HYME</name>
<dbReference type="EMBL" id="JAIFRP010004402">
    <property type="protein sequence ID" value="KAK2577012.1"/>
    <property type="molecule type" value="Genomic_DNA"/>
</dbReference>
<dbReference type="Proteomes" id="UP001258017">
    <property type="component" value="Unassembled WGS sequence"/>
</dbReference>
<protein>
    <recommendedName>
        <fullName evidence="2">Sister chromatid cohesion protein DCC1</fullName>
    </recommendedName>
</protein>
<dbReference type="Pfam" id="PF09724">
    <property type="entry name" value="Dcc1"/>
    <property type="match status" value="1"/>
</dbReference>
<dbReference type="GO" id="GO:0031390">
    <property type="term" value="C:Ctf18 RFC-like complex"/>
    <property type="evidence" value="ECO:0007669"/>
    <property type="project" value="InterPro"/>
</dbReference>